<keyword evidence="4" id="KW-1185">Reference proteome</keyword>
<dbReference type="Pfam" id="PF02627">
    <property type="entry name" value="CMD"/>
    <property type="match status" value="1"/>
</dbReference>
<feature type="region of interest" description="Disordered" evidence="1">
    <location>
        <begin position="172"/>
        <end position="194"/>
    </location>
</feature>
<proteinExistence type="predicted"/>
<dbReference type="PANTHER" id="PTHR35446:SF3">
    <property type="entry name" value="CMD DOMAIN-CONTAINING PROTEIN"/>
    <property type="match status" value="1"/>
</dbReference>
<dbReference type="Gene3D" id="1.20.1290.10">
    <property type="entry name" value="AhpD-like"/>
    <property type="match status" value="1"/>
</dbReference>
<evidence type="ECO:0000259" key="2">
    <source>
        <dbReference type="Pfam" id="PF02627"/>
    </source>
</evidence>
<dbReference type="SUPFAM" id="SSF69118">
    <property type="entry name" value="AhpD-like"/>
    <property type="match status" value="1"/>
</dbReference>
<name>A0A518HU41_9BACT</name>
<dbReference type="PANTHER" id="PTHR35446">
    <property type="entry name" value="SI:CH211-175M2.5"/>
    <property type="match status" value="1"/>
</dbReference>
<dbReference type="RefSeq" id="WP_145388695.1">
    <property type="nucleotide sequence ID" value="NZ_CP037423.1"/>
</dbReference>
<accession>A0A518HU41</accession>
<dbReference type="GO" id="GO:0051920">
    <property type="term" value="F:peroxiredoxin activity"/>
    <property type="evidence" value="ECO:0007669"/>
    <property type="project" value="InterPro"/>
</dbReference>
<dbReference type="OrthoDB" id="9801997at2"/>
<reference evidence="3 4" key="1">
    <citation type="submission" date="2019-03" db="EMBL/GenBank/DDBJ databases">
        <title>Deep-cultivation of Planctomycetes and their phenomic and genomic characterization uncovers novel biology.</title>
        <authorList>
            <person name="Wiegand S."/>
            <person name="Jogler M."/>
            <person name="Boedeker C."/>
            <person name="Pinto D."/>
            <person name="Vollmers J."/>
            <person name="Rivas-Marin E."/>
            <person name="Kohn T."/>
            <person name="Peeters S.H."/>
            <person name="Heuer A."/>
            <person name="Rast P."/>
            <person name="Oberbeckmann S."/>
            <person name="Bunk B."/>
            <person name="Jeske O."/>
            <person name="Meyerdierks A."/>
            <person name="Storesund J.E."/>
            <person name="Kallscheuer N."/>
            <person name="Luecker S."/>
            <person name="Lage O.M."/>
            <person name="Pohl T."/>
            <person name="Merkel B.J."/>
            <person name="Hornburger P."/>
            <person name="Mueller R.-W."/>
            <person name="Bruemmer F."/>
            <person name="Labrenz M."/>
            <person name="Spormann A.M."/>
            <person name="Op den Camp H."/>
            <person name="Overmann J."/>
            <person name="Amann R."/>
            <person name="Jetten M.S.M."/>
            <person name="Mascher T."/>
            <person name="Medema M.H."/>
            <person name="Devos D.P."/>
            <person name="Kaster A.-K."/>
            <person name="Ovreas L."/>
            <person name="Rohde M."/>
            <person name="Galperin M.Y."/>
            <person name="Jogler C."/>
        </authorList>
    </citation>
    <scope>NUCLEOTIDE SEQUENCE [LARGE SCALE GENOMIC DNA]</scope>
    <source>
        <strain evidence="3 4">Enr13</strain>
    </source>
</reference>
<evidence type="ECO:0000313" key="4">
    <source>
        <dbReference type="Proteomes" id="UP000319004"/>
    </source>
</evidence>
<evidence type="ECO:0000313" key="3">
    <source>
        <dbReference type="EMBL" id="QDV44334.1"/>
    </source>
</evidence>
<feature type="domain" description="Carboxymuconolactone decarboxylase-like" evidence="2">
    <location>
        <begin position="41"/>
        <end position="120"/>
    </location>
</feature>
<dbReference type="InterPro" id="IPR029032">
    <property type="entry name" value="AhpD-like"/>
</dbReference>
<dbReference type="InterPro" id="IPR003779">
    <property type="entry name" value="CMD-like"/>
</dbReference>
<gene>
    <name evidence="3" type="ORF">Enr13x_41990</name>
</gene>
<dbReference type="InterPro" id="IPR004675">
    <property type="entry name" value="AhpD_core"/>
</dbReference>
<dbReference type="KEGG" id="snep:Enr13x_41990"/>
<dbReference type="EMBL" id="CP037423">
    <property type="protein sequence ID" value="QDV44334.1"/>
    <property type="molecule type" value="Genomic_DNA"/>
</dbReference>
<organism evidence="3 4">
    <name type="scientific">Stieleria neptunia</name>
    <dbReference type="NCBI Taxonomy" id="2527979"/>
    <lineage>
        <taxon>Bacteria</taxon>
        <taxon>Pseudomonadati</taxon>
        <taxon>Planctomycetota</taxon>
        <taxon>Planctomycetia</taxon>
        <taxon>Pirellulales</taxon>
        <taxon>Pirellulaceae</taxon>
        <taxon>Stieleria</taxon>
    </lineage>
</organism>
<dbReference type="AlphaFoldDB" id="A0A518HU41"/>
<evidence type="ECO:0000256" key="1">
    <source>
        <dbReference type="SAM" id="MobiDB-lite"/>
    </source>
</evidence>
<dbReference type="NCBIfam" id="TIGR00778">
    <property type="entry name" value="ahpD_dom"/>
    <property type="match status" value="1"/>
</dbReference>
<dbReference type="Proteomes" id="UP000319004">
    <property type="component" value="Chromosome"/>
</dbReference>
<protein>
    <submittedName>
        <fullName evidence="3">Carboxymuconolactone decarboxylase family protein</fullName>
    </submittedName>
</protein>
<sequence>MTRISPINPANATGSAQELLNGVQSKLGMIPNMMSTMANSPAVLDAYLKFSGALAAGGLSAKDRERIALAVGQANQCDYCLGAHTAIGKMVGLTSEQIRDARSVTAADAKSDAIVKLAAQLVEKRGLVSDDEVAAARRAGLGDGEIAEVVANTALNLLTNYFNHVAETDNDFPPAEPIDSPSSGGCHSETCGVA</sequence>